<dbReference type="SUPFAM" id="SSF144232">
    <property type="entry name" value="HIT/MYND zinc finger-like"/>
    <property type="match status" value="1"/>
</dbReference>
<feature type="domain" description="MYND-type" evidence="6">
    <location>
        <begin position="250"/>
        <end position="291"/>
    </location>
</feature>
<evidence type="ECO:0000313" key="8">
    <source>
        <dbReference type="Proteomes" id="UP001437256"/>
    </source>
</evidence>
<gene>
    <name evidence="7" type="ORF">AAF712_003296</name>
</gene>
<dbReference type="Proteomes" id="UP001437256">
    <property type="component" value="Unassembled WGS sequence"/>
</dbReference>
<comment type="caution">
    <text evidence="7">The sequence shown here is derived from an EMBL/GenBank/DDBJ whole genome shotgun (WGS) entry which is preliminary data.</text>
</comment>
<keyword evidence="3" id="KW-0862">Zinc</keyword>
<evidence type="ECO:0000313" key="7">
    <source>
        <dbReference type="EMBL" id="KAL0069638.1"/>
    </source>
</evidence>
<evidence type="ECO:0000256" key="3">
    <source>
        <dbReference type="ARBA" id="ARBA00022833"/>
    </source>
</evidence>
<dbReference type="Gene3D" id="6.10.140.2220">
    <property type="match status" value="1"/>
</dbReference>
<sequence length="534" mass="61262">MLGVLHPSIAYHFMLPSLYAFSYFCHEDDVPDDLRILCLWALQHKVIAIEEGPEEQLRKILATPEGKVLPGSKQFIEGQTRTKIIAYLLSPQINRPEEAMPQIEACMKLDEVSNHQSNDPFLRNPRVYMLYGIILARTKTRNEDAKTVLEWILKDIDKVEQGSKLMFIQVKLYLARVLRRMGELDEAKKHETYLITWFKKNPRRIPENTLREWFETENEDDTVLQGLGGINWLGKRKPTFKALDRQSRQCYNCGLKESASQKLLRCGKCQYTYYCSRKCQVENHPYHKIGCAERASEIKRAEALKATAPTDAQCMEDWRRYKNSGFDDLPSYHALGLRHDPNRGKTHIIFKLMEYLPQGGKDVLDRFRVISAGVFRIKDVLNEIEGSLGYNKGEGEQVIKEMLEEFNNGPGKGGRVYPFFNFFISDDKRIETYLSIGGVGAKKLRETKYDPDWRKLLNRSRKYIAEPMGLRSGALDAERDYTPSSSQEEKSNDDEVAVISVKPELEGAPQNDSQKKGDAAGTASALPRLRGMFK</sequence>
<feature type="region of interest" description="Disordered" evidence="5">
    <location>
        <begin position="474"/>
        <end position="534"/>
    </location>
</feature>
<dbReference type="Pfam" id="PF01753">
    <property type="entry name" value="zf-MYND"/>
    <property type="match status" value="1"/>
</dbReference>
<reference evidence="7 8" key="1">
    <citation type="submission" date="2024-05" db="EMBL/GenBank/DDBJ databases">
        <title>A draft genome resource for the thread blight pathogen Marasmius tenuissimus strain MS-2.</title>
        <authorList>
            <person name="Yulfo-Soto G.E."/>
            <person name="Baruah I.K."/>
            <person name="Amoako-Attah I."/>
            <person name="Bukari Y."/>
            <person name="Meinhardt L.W."/>
            <person name="Bailey B.A."/>
            <person name="Cohen S.P."/>
        </authorList>
    </citation>
    <scope>NUCLEOTIDE SEQUENCE [LARGE SCALE GENOMIC DNA]</scope>
    <source>
        <strain evidence="7 8">MS-2</strain>
    </source>
</reference>
<dbReference type="PROSITE" id="PS01360">
    <property type="entry name" value="ZF_MYND_1"/>
    <property type="match status" value="1"/>
</dbReference>
<dbReference type="PROSITE" id="PS50865">
    <property type="entry name" value="ZF_MYND_2"/>
    <property type="match status" value="1"/>
</dbReference>
<evidence type="ECO:0000256" key="5">
    <source>
        <dbReference type="SAM" id="MobiDB-lite"/>
    </source>
</evidence>
<organism evidence="7 8">
    <name type="scientific">Marasmius tenuissimus</name>
    <dbReference type="NCBI Taxonomy" id="585030"/>
    <lineage>
        <taxon>Eukaryota</taxon>
        <taxon>Fungi</taxon>
        <taxon>Dikarya</taxon>
        <taxon>Basidiomycota</taxon>
        <taxon>Agaricomycotina</taxon>
        <taxon>Agaricomycetes</taxon>
        <taxon>Agaricomycetidae</taxon>
        <taxon>Agaricales</taxon>
        <taxon>Marasmiineae</taxon>
        <taxon>Marasmiaceae</taxon>
        <taxon>Marasmius</taxon>
    </lineage>
</organism>
<proteinExistence type="predicted"/>
<evidence type="ECO:0000256" key="1">
    <source>
        <dbReference type="ARBA" id="ARBA00022723"/>
    </source>
</evidence>
<evidence type="ECO:0000259" key="6">
    <source>
        <dbReference type="PROSITE" id="PS50865"/>
    </source>
</evidence>
<evidence type="ECO:0000256" key="4">
    <source>
        <dbReference type="PROSITE-ProRule" id="PRU00134"/>
    </source>
</evidence>
<evidence type="ECO:0000256" key="2">
    <source>
        <dbReference type="ARBA" id="ARBA00022771"/>
    </source>
</evidence>
<protein>
    <recommendedName>
        <fullName evidence="6">MYND-type domain-containing protein</fullName>
    </recommendedName>
</protein>
<keyword evidence="1" id="KW-0479">Metal-binding</keyword>
<dbReference type="EMBL" id="JBBXMP010000011">
    <property type="protein sequence ID" value="KAL0069638.1"/>
    <property type="molecule type" value="Genomic_DNA"/>
</dbReference>
<keyword evidence="8" id="KW-1185">Reference proteome</keyword>
<accession>A0ABR3A7Q6</accession>
<keyword evidence="2 4" id="KW-0863">Zinc-finger</keyword>
<name>A0ABR3A7Q6_9AGAR</name>
<dbReference type="InterPro" id="IPR002893">
    <property type="entry name" value="Znf_MYND"/>
</dbReference>